<accession>A0AAU6WJR5</accession>
<protein>
    <submittedName>
        <fullName evidence="1">PAS domain S-box protein</fullName>
    </submittedName>
</protein>
<name>A0AAU6WJR5_9FLAO</name>
<evidence type="ECO:0000313" key="2">
    <source>
        <dbReference type="Proteomes" id="UP001463665"/>
    </source>
</evidence>
<reference evidence="1 2" key="1">
    <citation type="submission" date="2024-04" db="EMBL/GenBank/DDBJ databases">
        <title>Genome sequencing and assembly of rice foliar adapted Chryseobacterium endophyticum OsEnb-ALM-A6.</title>
        <authorList>
            <person name="Kumar S."/>
            <person name="Javed M."/>
            <person name="Chouhan V."/>
            <person name="Charishma K."/>
            <person name="Patel A."/>
            <person name="Kumar M."/>
            <person name="Sahu K.P."/>
            <person name="Kumar A."/>
        </authorList>
    </citation>
    <scope>NUCLEOTIDE SEQUENCE [LARGE SCALE GENOMIC DNA]</scope>
    <source>
        <strain evidence="1 2">OsEnb-ALM-A6</strain>
    </source>
</reference>
<dbReference type="Gene3D" id="3.30.450.20">
    <property type="entry name" value="PAS domain"/>
    <property type="match status" value="1"/>
</dbReference>
<dbReference type="InterPro" id="IPR035965">
    <property type="entry name" value="PAS-like_dom_sf"/>
</dbReference>
<organism evidence="1 2">
    <name type="scientific">Chryseobacterium endophyticum</name>
    <dbReference type="NCBI Taxonomy" id="1854762"/>
    <lineage>
        <taxon>Bacteria</taxon>
        <taxon>Pseudomonadati</taxon>
        <taxon>Bacteroidota</taxon>
        <taxon>Flavobacteriia</taxon>
        <taxon>Flavobacteriales</taxon>
        <taxon>Weeksellaceae</taxon>
        <taxon>Chryseobacterium group</taxon>
        <taxon>Chryseobacterium</taxon>
    </lineage>
</organism>
<gene>
    <name evidence="1" type="ORF">AAFP95_12870</name>
</gene>
<sequence length="70" mass="7980">MNSPDQIQAEELLSVLFHSPNATAIYKDEDVKIVSANKAMLKFWGKDREVIGKDFCSALPELHEQPFLKF</sequence>
<keyword evidence="2" id="KW-1185">Reference proteome</keyword>
<dbReference type="AlphaFoldDB" id="A0AAU6WJR5"/>
<evidence type="ECO:0000313" key="1">
    <source>
        <dbReference type="EMBL" id="XAO72758.1"/>
    </source>
</evidence>
<dbReference type="NCBIfam" id="TIGR00229">
    <property type="entry name" value="sensory_box"/>
    <property type="match status" value="1"/>
</dbReference>
<proteinExistence type="predicted"/>
<dbReference type="RefSeq" id="WP_345765502.1">
    <property type="nucleotide sequence ID" value="NZ_CP154834.1"/>
</dbReference>
<dbReference type="InterPro" id="IPR000014">
    <property type="entry name" value="PAS"/>
</dbReference>
<dbReference type="EMBL" id="CP154834">
    <property type="protein sequence ID" value="XAO72758.1"/>
    <property type="molecule type" value="Genomic_DNA"/>
</dbReference>
<dbReference type="SUPFAM" id="SSF55785">
    <property type="entry name" value="PYP-like sensor domain (PAS domain)"/>
    <property type="match status" value="1"/>
</dbReference>
<dbReference type="Proteomes" id="UP001463665">
    <property type="component" value="Chromosome"/>
</dbReference>